<evidence type="ECO:0000313" key="1">
    <source>
        <dbReference type="EMBL" id="KKN39550.1"/>
    </source>
</evidence>
<organism evidence="1">
    <name type="scientific">marine sediment metagenome</name>
    <dbReference type="NCBI Taxonomy" id="412755"/>
    <lineage>
        <taxon>unclassified sequences</taxon>
        <taxon>metagenomes</taxon>
        <taxon>ecological metagenomes</taxon>
    </lineage>
</organism>
<accession>A0A0F9Q6C7</accession>
<gene>
    <name evidence="1" type="ORF">LCGC14_0742430</name>
</gene>
<comment type="caution">
    <text evidence="1">The sequence shown here is derived from an EMBL/GenBank/DDBJ whole genome shotgun (WGS) entry which is preliminary data.</text>
</comment>
<sequence>MFTVQVKLNKSSDWIDLEEYYHEGRAIDYFNRVSEQYPKLAYRVVK</sequence>
<reference evidence="1" key="1">
    <citation type="journal article" date="2015" name="Nature">
        <title>Complex archaea that bridge the gap between prokaryotes and eukaryotes.</title>
        <authorList>
            <person name="Spang A."/>
            <person name="Saw J.H."/>
            <person name="Jorgensen S.L."/>
            <person name="Zaremba-Niedzwiedzka K."/>
            <person name="Martijn J."/>
            <person name="Lind A.E."/>
            <person name="van Eijk R."/>
            <person name="Schleper C."/>
            <person name="Guy L."/>
            <person name="Ettema T.J."/>
        </authorList>
    </citation>
    <scope>NUCLEOTIDE SEQUENCE</scope>
</reference>
<name>A0A0F9Q6C7_9ZZZZ</name>
<dbReference type="EMBL" id="LAZR01001757">
    <property type="protein sequence ID" value="KKN39550.1"/>
    <property type="molecule type" value="Genomic_DNA"/>
</dbReference>
<dbReference type="AlphaFoldDB" id="A0A0F9Q6C7"/>
<protein>
    <submittedName>
        <fullName evidence="1">Uncharacterized protein</fullName>
    </submittedName>
</protein>
<proteinExistence type="predicted"/>